<feature type="compositionally biased region" description="Pro residues" evidence="1">
    <location>
        <begin position="285"/>
        <end position="294"/>
    </location>
</feature>
<dbReference type="PROSITE" id="PS51841">
    <property type="entry name" value="LTD"/>
    <property type="match status" value="1"/>
</dbReference>
<dbReference type="STRING" id="113562.SAMN04489716_7762"/>
<feature type="region of interest" description="Disordered" evidence="1">
    <location>
        <begin position="234"/>
        <end position="301"/>
    </location>
</feature>
<dbReference type="InterPro" id="IPR036415">
    <property type="entry name" value="Lamin_tail_dom_sf"/>
</dbReference>
<evidence type="ECO:0000256" key="1">
    <source>
        <dbReference type="SAM" id="MobiDB-lite"/>
    </source>
</evidence>
<dbReference type="Proteomes" id="UP000198688">
    <property type="component" value="Chromosome I"/>
</dbReference>
<organism evidence="4 5">
    <name type="scientific">Actinoplanes derwentensis</name>
    <dbReference type="NCBI Taxonomy" id="113562"/>
    <lineage>
        <taxon>Bacteria</taxon>
        <taxon>Bacillati</taxon>
        <taxon>Actinomycetota</taxon>
        <taxon>Actinomycetes</taxon>
        <taxon>Micromonosporales</taxon>
        <taxon>Micromonosporaceae</taxon>
        <taxon>Actinoplanes</taxon>
    </lineage>
</organism>
<feature type="compositionally biased region" description="Low complexity" evidence="1">
    <location>
        <begin position="254"/>
        <end position="284"/>
    </location>
</feature>
<reference evidence="4 5" key="1">
    <citation type="submission" date="2016-10" db="EMBL/GenBank/DDBJ databases">
        <authorList>
            <person name="de Groot N.N."/>
        </authorList>
    </citation>
    <scope>NUCLEOTIDE SEQUENCE [LARGE SCALE GENOMIC DNA]</scope>
    <source>
        <strain evidence="4 5">DSM 43941</strain>
    </source>
</reference>
<name>A0A1H2D337_9ACTN</name>
<proteinExistence type="predicted"/>
<sequence>MQRRPKTIFGVSAAVGVLLAGASVALANTASAATTPTFDKAPVANGYNEADPAVFTGTADPGATVQLYEDAYNWASGYSKQQLALTPAKDYKNNEGPVTAVANSSGRWSISRPMDSGHILMVGVGTDYSNRRYVAVRVQQVFTAVPASNGSVTLTVGVNPGQPGLPVSFQRYTASGWTEIAGGYSSATGFSAVVANQPTGTPTYRTLVGNPDTGIADPDNLLISSYSVNRQVTVTGGSTGATPAPSGSNPVFNPTITDPDNSTTPTTPTSPSSSPSQGPTASPSPSKPTTPTPATPAVGSVQFTRIQYNAPGVDKKTNKSINGEYFRLTNKTKKSINLKSWTVKDAAGNLYRFTTNYTLTAGKSVAVRTGKGTNTTATRYWGKAIHVWNNSGDTAYLSTDKNKQIDTCKWTKPGKGYTTC</sequence>
<feature type="signal peptide" evidence="2">
    <location>
        <begin position="1"/>
        <end position="32"/>
    </location>
</feature>
<dbReference type="SUPFAM" id="SSF74853">
    <property type="entry name" value="Lamin A/C globular tail domain"/>
    <property type="match status" value="1"/>
</dbReference>
<dbReference type="GO" id="GO:0005975">
    <property type="term" value="P:carbohydrate metabolic process"/>
    <property type="evidence" value="ECO:0007669"/>
    <property type="project" value="UniProtKB-ARBA"/>
</dbReference>
<keyword evidence="2" id="KW-0732">Signal</keyword>
<dbReference type="AlphaFoldDB" id="A0A1H2D337"/>
<evidence type="ECO:0000313" key="4">
    <source>
        <dbReference type="EMBL" id="SDT76882.1"/>
    </source>
</evidence>
<feature type="domain" description="LTD" evidence="3">
    <location>
        <begin position="289"/>
        <end position="419"/>
    </location>
</feature>
<dbReference type="InterPro" id="IPR001322">
    <property type="entry name" value="Lamin_tail_dom"/>
</dbReference>
<gene>
    <name evidence="4" type="ORF">SAMN04489716_7762</name>
</gene>
<evidence type="ECO:0000256" key="2">
    <source>
        <dbReference type="SAM" id="SignalP"/>
    </source>
</evidence>
<dbReference type="EMBL" id="LT629758">
    <property type="protein sequence ID" value="SDT76882.1"/>
    <property type="molecule type" value="Genomic_DNA"/>
</dbReference>
<evidence type="ECO:0000259" key="3">
    <source>
        <dbReference type="PROSITE" id="PS51841"/>
    </source>
</evidence>
<dbReference type="Gene3D" id="2.60.40.1260">
    <property type="entry name" value="Lamin Tail domain"/>
    <property type="match status" value="1"/>
</dbReference>
<keyword evidence="5" id="KW-1185">Reference proteome</keyword>
<feature type="chain" id="PRO_5009271784" evidence="2">
    <location>
        <begin position="33"/>
        <end position="420"/>
    </location>
</feature>
<dbReference type="Pfam" id="PF00932">
    <property type="entry name" value="LTD"/>
    <property type="match status" value="1"/>
</dbReference>
<evidence type="ECO:0000313" key="5">
    <source>
        <dbReference type="Proteomes" id="UP000198688"/>
    </source>
</evidence>
<dbReference type="InterPro" id="IPR013783">
    <property type="entry name" value="Ig-like_fold"/>
</dbReference>
<accession>A0A1H2D337</accession>
<protein>
    <submittedName>
        <fullName evidence="4">Lamin Tail Domain</fullName>
    </submittedName>
</protein>
<dbReference type="Gene3D" id="2.60.40.10">
    <property type="entry name" value="Immunoglobulins"/>
    <property type="match status" value="1"/>
</dbReference>